<organism evidence="2 3">
    <name type="scientific">Arcobacter suis CECT 7833</name>
    <dbReference type="NCBI Taxonomy" id="663365"/>
    <lineage>
        <taxon>Bacteria</taxon>
        <taxon>Pseudomonadati</taxon>
        <taxon>Campylobacterota</taxon>
        <taxon>Epsilonproteobacteria</taxon>
        <taxon>Campylobacterales</taxon>
        <taxon>Arcobacteraceae</taxon>
        <taxon>Arcobacter</taxon>
    </lineage>
</organism>
<feature type="transmembrane region" description="Helical" evidence="1">
    <location>
        <begin position="53"/>
        <end position="75"/>
    </location>
</feature>
<evidence type="ECO:0000313" key="3">
    <source>
        <dbReference type="Proteomes" id="UP000263040"/>
    </source>
</evidence>
<dbReference type="RefSeq" id="WP_226800006.1">
    <property type="nucleotide sequence ID" value="NZ_CP032100.1"/>
</dbReference>
<keyword evidence="1" id="KW-0812">Transmembrane</keyword>
<keyword evidence="1" id="KW-1133">Transmembrane helix</keyword>
<keyword evidence="1" id="KW-0472">Membrane</keyword>
<evidence type="ECO:0000313" key="2">
    <source>
        <dbReference type="EMBL" id="AXX89636.1"/>
    </source>
</evidence>
<dbReference type="Proteomes" id="UP000263040">
    <property type="component" value="Chromosome"/>
</dbReference>
<feature type="transmembrane region" description="Helical" evidence="1">
    <location>
        <begin position="27"/>
        <end position="47"/>
    </location>
</feature>
<feature type="transmembrane region" description="Helical" evidence="1">
    <location>
        <begin position="176"/>
        <end position="195"/>
    </location>
</feature>
<sequence>MTQDILIEQNMEINLLTKMMMKINPEILKFAKVFILLDLCLIFYSLFFQNKFWLLNAQVAFVSSLFIIIASFLSYRRNIQSRLSNLDLTQINQGEDRDKIDEIDDPYDLYTEYNEIPEEELTSEKIKEIINDEKSKVKRNSFKNTIFSASGFLSIYRILGYGILIFGFFALNNNKIFLPIAFIIGLGIVPIGILFSKLLEKKL</sequence>
<dbReference type="EMBL" id="CP032100">
    <property type="protein sequence ID" value="AXX89636.1"/>
    <property type="molecule type" value="Genomic_DNA"/>
</dbReference>
<evidence type="ECO:0000256" key="1">
    <source>
        <dbReference type="SAM" id="Phobius"/>
    </source>
</evidence>
<dbReference type="KEGG" id="asui:ASUIS_1148"/>
<accession>A0AAD0SQH1</accession>
<proteinExistence type="predicted"/>
<dbReference type="AlphaFoldDB" id="A0AAD0SQH1"/>
<protein>
    <submittedName>
        <fullName evidence="2">Membrane protein</fullName>
    </submittedName>
</protein>
<name>A0AAD0SQH1_9BACT</name>
<gene>
    <name evidence="2" type="ORF">ASUIS_1148</name>
</gene>
<keyword evidence="3" id="KW-1185">Reference proteome</keyword>
<reference evidence="2 3" key="1">
    <citation type="submission" date="2018-08" db="EMBL/GenBank/DDBJ databases">
        <title>Complete genome of the Arcobacter suis type strain LMG 26152.</title>
        <authorList>
            <person name="Miller W.G."/>
            <person name="Yee E."/>
            <person name="Bono J.L."/>
        </authorList>
    </citation>
    <scope>NUCLEOTIDE SEQUENCE [LARGE SCALE GENOMIC DNA]</scope>
    <source>
        <strain evidence="2 3">CECT 7833</strain>
    </source>
</reference>
<feature type="transmembrane region" description="Helical" evidence="1">
    <location>
        <begin position="146"/>
        <end position="170"/>
    </location>
</feature>